<dbReference type="STRING" id="1836467.BTR34_13270"/>
<comment type="caution">
    <text evidence="2">The sequence shown here is derived from an EMBL/GenBank/DDBJ whole genome shotgun (WGS) entry which is preliminary data.</text>
</comment>
<dbReference type="Pfam" id="PF13376">
    <property type="entry name" value="OmdA"/>
    <property type="match status" value="1"/>
</dbReference>
<accession>A0A1B7Z1I1</accession>
<dbReference type="OrthoDB" id="214150at2"/>
<dbReference type="SUPFAM" id="SSF159888">
    <property type="entry name" value="YdhG-like"/>
    <property type="match status" value="1"/>
</dbReference>
<protein>
    <recommendedName>
        <fullName evidence="1">YdhG-like domain-containing protein</fullName>
    </recommendedName>
</protein>
<sequence>MEKQEKLDKFYNEAHHFKSGVAELRSLALACGLTETYKWSFPTYMIDDKNVIAISKFKTHFGIWFFNGVFLSDPKKVLENAQEGKTMAMRHWKFSSKKDIDKKVVTAYIKEAIKNQKKGLQLKVEKKPKAKIEIPTHLTIALKNNVDLKTSFNKLTYSKQKDYAEYIATAKQEKTKLSRLEKIVPLIIAGKGLNDIYRK</sequence>
<keyword evidence="3" id="KW-1185">Reference proteome</keyword>
<feature type="domain" description="YdhG-like" evidence="1">
    <location>
        <begin position="19"/>
        <end position="113"/>
    </location>
</feature>
<evidence type="ECO:0000313" key="3">
    <source>
        <dbReference type="Proteomes" id="UP000092164"/>
    </source>
</evidence>
<dbReference type="Pfam" id="PF08818">
    <property type="entry name" value="DUF1801"/>
    <property type="match status" value="1"/>
</dbReference>
<dbReference type="InterPro" id="IPR014922">
    <property type="entry name" value="YdhG-like"/>
</dbReference>
<dbReference type="InterPro" id="IPR016786">
    <property type="entry name" value="YdeI_bac"/>
</dbReference>
<dbReference type="PIRSF" id="PIRSF021308">
    <property type="entry name" value="UCP021308"/>
    <property type="match status" value="1"/>
</dbReference>
<dbReference type="EMBL" id="LZFP01000045">
    <property type="protein sequence ID" value="OBR36581.1"/>
    <property type="molecule type" value="Genomic_DNA"/>
</dbReference>
<dbReference type="KEGG" id="mart:BTR34_13270"/>
<dbReference type="Gene3D" id="3.90.1150.200">
    <property type="match status" value="1"/>
</dbReference>
<organism evidence="2 3">
    <name type="scientific">Maribacter hydrothermalis</name>
    <dbReference type="NCBI Taxonomy" id="1836467"/>
    <lineage>
        <taxon>Bacteria</taxon>
        <taxon>Pseudomonadati</taxon>
        <taxon>Bacteroidota</taxon>
        <taxon>Flavobacteriia</taxon>
        <taxon>Flavobacteriales</taxon>
        <taxon>Flavobacteriaceae</taxon>
        <taxon>Maribacter</taxon>
    </lineage>
</organism>
<name>A0A1B7Z1I1_9FLAO</name>
<evidence type="ECO:0000259" key="1">
    <source>
        <dbReference type="Pfam" id="PF08818"/>
    </source>
</evidence>
<dbReference type="AlphaFoldDB" id="A0A1B7Z1I1"/>
<proteinExistence type="predicted"/>
<reference evidence="3" key="1">
    <citation type="submission" date="2016-06" db="EMBL/GenBank/DDBJ databases">
        <authorList>
            <person name="Zhan P."/>
        </authorList>
    </citation>
    <scope>NUCLEOTIDE SEQUENCE [LARGE SCALE GENOMIC DNA]</scope>
    <source>
        <strain evidence="3">T28</strain>
    </source>
</reference>
<evidence type="ECO:0000313" key="2">
    <source>
        <dbReference type="EMBL" id="OBR36581.1"/>
    </source>
</evidence>
<dbReference type="Proteomes" id="UP000092164">
    <property type="component" value="Unassembled WGS sequence"/>
</dbReference>
<dbReference type="RefSeq" id="WP_068486198.1">
    <property type="nucleotide sequence ID" value="NZ_CP018760.1"/>
</dbReference>
<gene>
    <name evidence="2" type="ORF">A9200_09160</name>
</gene>